<comment type="subcellular location">
    <subcellularLocation>
        <location evidence="1">Nucleus</location>
    </subcellularLocation>
</comment>
<dbReference type="PANTHER" id="PTHR45797">
    <property type="entry name" value="RAD54-LIKE"/>
    <property type="match status" value="1"/>
</dbReference>
<feature type="region of interest" description="Disordered" evidence="9">
    <location>
        <begin position="1585"/>
        <end position="1614"/>
    </location>
</feature>
<evidence type="ECO:0000256" key="2">
    <source>
        <dbReference type="ARBA" id="ARBA00007025"/>
    </source>
</evidence>
<dbReference type="PROSITE" id="PS51194">
    <property type="entry name" value="HELICASE_CTER"/>
    <property type="match status" value="1"/>
</dbReference>
<evidence type="ECO:0000256" key="9">
    <source>
        <dbReference type="SAM" id="MobiDB-lite"/>
    </source>
</evidence>
<accession>A0ABR0SD46</accession>
<dbReference type="SUPFAM" id="SSF52540">
    <property type="entry name" value="P-loop containing nucleoside triphosphate hydrolases"/>
    <property type="match status" value="2"/>
</dbReference>
<dbReference type="CDD" id="cd18007">
    <property type="entry name" value="DEXHc_ATRX-like"/>
    <property type="match status" value="1"/>
</dbReference>
<evidence type="ECO:0000313" key="12">
    <source>
        <dbReference type="EMBL" id="KAK5990082.1"/>
    </source>
</evidence>
<proteinExistence type="inferred from homology"/>
<dbReference type="InterPro" id="IPR038718">
    <property type="entry name" value="SNF2-like_sf"/>
</dbReference>
<feature type="compositionally biased region" description="Polar residues" evidence="9">
    <location>
        <begin position="1733"/>
        <end position="1748"/>
    </location>
</feature>
<dbReference type="InterPro" id="IPR049730">
    <property type="entry name" value="SNF2/RAD54-like_C"/>
</dbReference>
<comment type="similarity">
    <text evidence="2">Belongs to the SNF2/RAD54 helicase family.</text>
</comment>
<feature type="region of interest" description="Disordered" evidence="9">
    <location>
        <begin position="153"/>
        <end position="236"/>
    </location>
</feature>
<dbReference type="PANTHER" id="PTHR45797:SF1">
    <property type="entry name" value="HELICASE ARIP4"/>
    <property type="match status" value="1"/>
</dbReference>
<feature type="region of interest" description="Disordered" evidence="9">
    <location>
        <begin position="1723"/>
        <end position="1787"/>
    </location>
</feature>
<keyword evidence="5" id="KW-0347">Helicase</keyword>
<dbReference type="EMBL" id="JAVFKD010000014">
    <property type="protein sequence ID" value="KAK5990082.1"/>
    <property type="molecule type" value="Genomic_DNA"/>
</dbReference>
<organism evidence="12 13">
    <name type="scientific">Cladobotryum mycophilum</name>
    <dbReference type="NCBI Taxonomy" id="491253"/>
    <lineage>
        <taxon>Eukaryota</taxon>
        <taxon>Fungi</taxon>
        <taxon>Dikarya</taxon>
        <taxon>Ascomycota</taxon>
        <taxon>Pezizomycotina</taxon>
        <taxon>Sordariomycetes</taxon>
        <taxon>Hypocreomycetidae</taxon>
        <taxon>Hypocreales</taxon>
        <taxon>Hypocreaceae</taxon>
        <taxon>Cladobotryum</taxon>
    </lineage>
</organism>
<dbReference type="Proteomes" id="UP001338125">
    <property type="component" value="Unassembled WGS sequence"/>
</dbReference>
<dbReference type="InterPro" id="IPR014001">
    <property type="entry name" value="Helicase_ATP-bd"/>
</dbReference>
<feature type="compositionally biased region" description="Polar residues" evidence="9">
    <location>
        <begin position="1591"/>
        <end position="1614"/>
    </location>
</feature>
<dbReference type="SMART" id="SM00487">
    <property type="entry name" value="DEXDc"/>
    <property type="match status" value="1"/>
</dbReference>
<dbReference type="InterPro" id="IPR000330">
    <property type="entry name" value="SNF2_N"/>
</dbReference>
<evidence type="ECO:0000313" key="13">
    <source>
        <dbReference type="Proteomes" id="UP001338125"/>
    </source>
</evidence>
<feature type="domain" description="Helicase C-terminal" evidence="11">
    <location>
        <begin position="1220"/>
        <end position="1374"/>
    </location>
</feature>
<keyword evidence="8" id="KW-0539">Nucleus</keyword>
<feature type="domain" description="Helicase ATP-binding" evidence="10">
    <location>
        <begin position="873"/>
        <end position="1064"/>
    </location>
</feature>
<dbReference type="Gene3D" id="3.40.50.10810">
    <property type="entry name" value="Tandem AAA-ATPase domain"/>
    <property type="match status" value="1"/>
</dbReference>
<dbReference type="Gene3D" id="3.40.50.300">
    <property type="entry name" value="P-loop containing nucleotide triphosphate hydrolases"/>
    <property type="match status" value="1"/>
</dbReference>
<evidence type="ECO:0000256" key="4">
    <source>
        <dbReference type="ARBA" id="ARBA00022801"/>
    </source>
</evidence>
<evidence type="ECO:0000256" key="1">
    <source>
        <dbReference type="ARBA" id="ARBA00004123"/>
    </source>
</evidence>
<sequence length="1787" mass="201505">MDGIRPDDPFSWDVEEVSKQLCSPGQPWTRDPSALAQKIQEEEMDGKTLLTYEHVFSRKELMKCLGIKIARQKAALVEEIVGFQARSRGFRSWKKDYSNKLSLDDLADAEPLPSLIDLPVGLFHEDNVERNAFLDLVDEHDQTGTGEADQAIAAAPGENPPTPAESNLFLPLEPSSEEGSGPADPAGLPKDDQAALPLDEAHSAVTSKPDNGERPSKRRRVAPINLSTQPLAQGEFEPFGLSNGDVSMTQDDSDLYSYLGSKSLDMSAVKSHTGSTHSQLTELHGISFSITTPNNLPPGLRLVVGRTMRNLLRNNGRKEALVKAGIVPMRSPSPSDNDDEIIDMDGLPDDWDEETQREIDEEQAENAARDRELARCLSHERVEVLLQEALEEMKAKWEEKKLPRYQRKAYKLWTDARRSERSKRMIFAAQRQAEFYEGRIRKLISEILKDKWQKEQDVRDQARVLEQNLDDKLYQLWLISLLESRIQPAKPNIISRPRDPLKAPTSTLDDEVLTSDDDMDGFIVVDEELPAAVDEQPADSDAYSPCHDSPVPYEPDPDMTFDLTQLESPDQVQNSEAARIVIDLTTPIKRRGTEPPTLGTYRPEDKEKLEDHPPIDQLENVESIGNLTATHWAKNKDRWRLIICMIFKLEHARRQAILGLLQEKSTEEAWDASIQLQLSRPITTDSQLDEADEVRTLAFDLTRVFLSFVRCRQTNNVRVMEMEKKEKNRLRRSKHGLFPPFCTFLKEMTPYFPQDSQILRVETFEDDIGLGELSEEEAAANGRKRVVKEVVQNKEAVDLRERELRRIEEQEVRRMKLRAALANSTFIAHDKSRLIINESKQEDQALIYVNEDIGRRIKDHQINGVRFLWNQIIRDASVRQGCLLAHTMGLGKTMQVITFLVSIIEAATSDDVSVRNQIPEDLRKSQTLVLCPSGLVDNWMDEVLLWAPQGLLGSVRKVESSMSRPHRLSTIRDWAQDGGLIIIGYDMFKRTADSGEDGDDIEDALTNTPNIVIADEAHTLKNPNTKVNQVCAKFRTRSRIALTGTPLSNNVEEYYAMIDWVAPNFLGPPKEFRDIYSHPIQQGLWSDSGPADKREALKMMEVLKRTVAPIVDRATISAIKDDLPSKHEFVLFVAPTPMQKKLYDLYMTAMLENQMPQAKIFSILNDLTLVCNHPRCFQKVAQDIRKNPRDNAESSLSENVLSAVLKETNRQDLDNPELSQKVALLLLILNEARQAKEKVLVFSQSIPTLNYLENLLTQQRRLVCRLDGVTKISKRQEMIKSFNRGNQEVYLISTRAGGVGLNIQGANRVVIFDIRWNPVVDQQAIGRAYRIGQQKTVYVYHLLVAGTFEEVLHNKAVFKMQLASRLVDKKNPVSWGKRFGVLEPVKHVAARDLSPFLNRDRTLDKLIKHNSNGEAIRQILSTDTFEEEDASSRVTPEMNQQIEELMKLESIRRKDPERYGRLQAQKQMAELMPHNTSADARQTPKNWRAATAGTPSVNQSMDGAYDGPSTAMQIPATRWMLPSQAALLPSLQVSSAQVGHMPRLTNFQQIFSQTMASSQHIPTPPPIAGANTYFRDVEPAPPVVHGLPTTPRATSTVLESTPGSKSGSIFSQPRSQAKDDFETKLVGILKGGEGSSISESTELRTQTAQQITMGIAEALKEQSQGFLPDNLRWRLLEKLLDHDRFVAAMTSGVLRSDFLALAKAEEVERRALLLDSLSDEEAKDQLQRMKSPDPSNLSNIGKSSVQSSRAREDLEVMQQAADKRRQRGFRLPPWANEALARNSSEGP</sequence>
<dbReference type="InterPro" id="IPR001650">
    <property type="entry name" value="Helicase_C-like"/>
</dbReference>
<keyword evidence="7" id="KW-0238">DNA-binding</keyword>
<keyword evidence="3" id="KW-0547">Nucleotide-binding</keyword>
<dbReference type="SMART" id="SM00490">
    <property type="entry name" value="HELICc"/>
    <property type="match status" value="1"/>
</dbReference>
<dbReference type="Pfam" id="PF00271">
    <property type="entry name" value="Helicase_C"/>
    <property type="match status" value="1"/>
</dbReference>
<feature type="compositionally biased region" description="Basic and acidic residues" evidence="9">
    <location>
        <begin position="602"/>
        <end position="611"/>
    </location>
</feature>
<dbReference type="Pfam" id="PF00176">
    <property type="entry name" value="SNF2-rel_dom"/>
    <property type="match status" value="1"/>
</dbReference>
<dbReference type="CDD" id="cd18793">
    <property type="entry name" value="SF2_C_SNF"/>
    <property type="match status" value="1"/>
</dbReference>
<keyword evidence="4" id="KW-0378">Hydrolase</keyword>
<dbReference type="InterPro" id="IPR044574">
    <property type="entry name" value="ARIP4-like"/>
</dbReference>
<protein>
    <submittedName>
        <fullName evidence="12">Protein CHROMATIN REMODELING 20</fullName>
    </submittedName>
</protein>
<comment type="caution">
    <text evidence="12">The sequence shown here is derived from an EMBL/GenBank/DDBJ whole genome shotgun (WGS) entry which is preliminary data.</text>
</comment>
<dbReference type="Pfam" id="PF24580">
    <property type="entry name" value="DUF7607"/>
    <property type="match status" value="1"/>
</dbReference>
<dbReference type="InterPro" id="IPR056026">
    <property type="entry name" value="DUF7607"/>
</dbReference>
<evidence type="ECO:0000256" key="6">
    <source>
        <dbReference type="ARBA" id="ARBA00022840"/>
    </source>
</evidence>
<name>A0ABR0SD46_9HYPO</name>
<reference evidence="12 13" key="1">
    <citation type="submission" date="2024-01" db="EMBL/GenBank/DDBJ databases">
        <title>Complete genome of Cladobotryum mycophilum ATHUM6906.</title>
        <authorList>
            <person name="Christinaki A.C."/>
            <person name="Myridakis A.I."/>
            <person name="Kouvelis V.N."/>
        </authorList>
    </citation>
    <scope>NUCLEOTIDE SEQUENCE [LARGE SCALE GENOMIC DNA]</scope>
    <source>
        <strain evidence="12 13">ATHUM6906</strain>
    </source>
</reference>
<feature type="region of interest" description="Disordered" evidence="9">
    <location>
        <begin position="589"/>
        <end position="611"/>
    </location>
</feature>
<evidence type="ECO:0000256" key="5">
    <source>
        <dbReference type="ARBA" id="ARBA00022806"/>
    </source>
</evidence>
<keyword evidence="13" id="KW-1185">Reference proteome</keyword>
<dbReference type="PROSITE" id="PS51192">
    <property type="entry name" value="HELICASE_ATP_BIND_1"/>
    <property type="match status" value="1"/>
</dbReference>
<evidence type="ECO:0000256" key="8">
    <source>
        <dbReference type="ARBA" id="ARBA00023242"/>
    </source>
</evidence>
<dbReference type="InterPro" id="IPR027417">
    <property type="entry name" value="P-loop_NTPase"/>
</dbReference>
<evidence type="ECO:0000259" key="11">
    <source>
        <dbReference type="PROSITE" id="PS51194"/>
    </source>
</evidence>
<gene>
    <name evidence="12" type="ORF">PT974_08346</name>
</gene>
<evidence type="ECO:0000256" key="3">
    <source>
        <dbReference type="ARBA" id="ARBA00022741"/>
    </source>
</evidence>
<evidence type="ECO:0000259" key="10">
    <source>
        <dbReference type="PROSITE" id="PS51192"/>
    </source>
</evidence>
<keyword evidence="6" id="KW-0067">ATP-binding</keyword>
<evidence type="ECO:0000256" key="7">
    <source>
        <dbReference type="ARBA" id="ARBA00023125"/>
    </source>
</evidence>